<name>A0A3A4B315_9ACTN</name>
<protein>
    <submittedName>
        <fullName evidence="2">XRE family transcriptional regulator</fullName>
    </submittedName>
</protein>
<dbReference type="CDD" id="cd00093">
    <property type="entry name" value="HTH_XRE"/>
    <property type="match status" value="1"/>
</dbReference>
<dbReference type="GO" id="GO:0003677">
    <property type="term" value="F:DNA binding"/>
    <property type="evidence" value="ECO:0007669"/>
    <property type="project" value="InterPro"/>
</dbReference>
<dbReference type="PROSITE" id="PS50943">
    <property type="entry name" value="HTH_CROC1"/>
    <property type="match status" value="1"/>
</dbReference>
<sequence length="320" mass="36411">MPRPRYREVLRGRVLGPVGAGRSAPRLPAPLTAPALSQRDQVEAVRKAFGQRLRGLRLDARLNGRQLSARSGMHTSKISRIELGRQNPTEEDIRVWCRACRAEDQIPELIAAHRQIDEMWEDHRQALRAGLAQQSERVKPLYEQTRLIRAYEPQTVPGFLQRPGYTRAVIEDVTRFHGLATDIDEAVEGRLNRLRVLESGTCMFSFVIEAGALYAQRGGLAVMLDQFDYIERAADFANVALGIIPLGRLRTIWPGEGFYIYDQSLVRSEHWTGGYRTKRPSEIETYLRIFKLLQSLAVYGDSARAEIDAARRLLQSREIF</sequence>
<gene>
    <name evidence="2" type="ORF">D5H75_13675</name>
</gene>
<dbReference type="OrthoDB" id="4966777at2"/>
<evidence type="ECO:0000313" key="2">
    <source>
        <dbReference type="EMBL" id="RJL32565.1"/>
    </source>
</evidence>
<comment type="caution">
    <text evidence="2">The sequence shown here is derived from an EMBL/GenBank/DDBJ whole genome shotgun (WGS) entry which is preliminary data.</text>
</comment>
<dbReference type="InterPro" id="IPR010982">
    <property type="entry name" value="Lambda_DNA-bd_dom_sf"/>
</dbReference>
<dbReference type="SUPFAM" id="SSF47413">
    <property type="entry name" value="lambda repressor-like DNA-binding domains"/>
    <property type="match status" value="1"/>
</dbReference>
<accession>A0A3A4B315</accession>
<dbReference type="Pfam" id="PF13560">
    <property type="entry name" value="HTH_31"/>
    <property type="match status" value="1"/>
</dbReference>
<evidence type="ECO:0000313" key="3">
    <source>
        <dbReference type="Proteomes" id="UP000265768"/>
    </source>
</evidence>
<dbReference type="InterPro" id="IPR001387">
    <property type="entry name" value="Cro/C1-type_HTH"/>
</dbReference>
<dbReference type="SMART" id="SM00530">
    <property type="entry name" value="HTH_XRE"/>
    <property type="match status" value="1"/>
</dbReference>
<feature type="domain" description="HTH cro/C1-type" evidence="1">
    <location>
        <begin position="53"/>
        <end position="109"/>
    </location>
</feature>
<keyword evidence="3" id="KW-1185">Reference proteome</keyword>
<dbReference type="InterPro" id="IPR043917">
    <property type="entry name" value="DUF5753"/>
</dbReference>
<dbReference type="Proteomes" id="UP000265768">
    <property type="component" value="Unassembled WGS sequence"/>
</dbReference>
<dbReference type="Gene3D" id="1.10.260.40">
    <property type="entry name" value="lambda repressor-like DNA-binding domains"/>
    <property type="match status" value="1"/>
</dbReference>
<evidence type="ECO:0000259" key="1">
    <source>
        <dbReference type="PROSITE" id="PS50943"/>
    </source>
</evidence>
<dbReference type="Pfam" id="PF19054">
    <property type="entry name" value="DUF5753"/>
    <property type="match status" value="1"/>
</dbReference>
<organism evidence="2 3">
    <name type="scientific">Bailinhaonella thermotolerans</name>
    <dbReference type="NCBI Taxonomy" id="1070861"/>
    <lineage>
        <taxon>Bacteria</taxon>
        <taxon>Bacillati</taxon>
        <taxon>Actinomycetota</taxon>
        <taxon>Actinomycetes</taxon>
        <taxon>Streptosporangiales</taxon>
        <taxon>Streptosporangiaceae</taxon>
        <taxon>Bailinhaonella</taxon>
    </lineage>
</organism>
<dbReference type="EMBL" id="QZEY01000004">
    <property type="protein sequence ID" value="RJL32565.1"/>
    <property type="molecule type" value="Genomic_DNA"/>
</dbReference>
<reference evidence="2 3" key="1">
    <citation type="submission" date="2018-09" db="EMBL/GenBank/DDBJ databases">
        <title>YIM 75507 draft genome.</title>
        <authorList>
            <person name="Tang S."/>
            <person name="Feng Y."/>
        </authorList>
    </citation>
    <scope>NUCLEOTIDE SEQUENCE [LARGE SCALE GENOMIC DNA]</scope>
    <source>
        <strain evidence="2 3">YIM 75507</strain>
    </source>
</reference>
<dbReference type="AlphaFoldDB" id="A0A3A4B315"/>
<proteinExistence type="predicted"/>